<sequence length="60" mass="7125">MSNFSEYYQDAKKELKKVHWPDKPKVIETTAIVMGCTAVFAIYLWFVDIGISWIFNKLFY</sequence>
<keyword evidence="7 9" id="KW-0811">Translocation</keyword>
<comment type="function">
    <text evidence="9">Essential subunit of the Sec protein translocation channel SecYEG. Clamps together the 2 halves of SecY. May contact the channel plug during translocation.</text>
</comment>
<evidence type="ECO:0000256" key="9">
    <source>
        <dbReference type="HAMAP-Rule" id="MF_00422"/>
    </source>
</evidence>
<evidence type="ECO:0000256" key="1">
    <source>
        <dbReference type="ARBA" id="ARBA00004370"/>
    </source>
</evidence>
<evidence type="ECO:0000256" key="6">
    <source>
        <dbReference type="ARBA" id="ARBA00022989"/>
    </source>
</evidence>
<dbReference type="InterPro" id="IPR005807">
    <property type="entry name" value="SecE_bac"/>
</dbReference>
<keyword evidence="11" id="KW-1185">Reference proteome</keyword>
<evidence type="ECO:0000256" key="4">
    <source>
        <dbReference type="ARBA" id="ARBA00022692"/>
    </source>
</evidence>
<comment type="subcellular location">
    <subcellularLocation>
        <location evidence="9">Cell membrane</location>
        <topology evidence="9">Single-pass membrane protein</topology>
    </subcellularLocation>
    <subcellularLocation>
        <location evidence="1">Membrane</location>
    </subcellularLocation>
</comment>
<name>A0A8A4TUY5_SULCO</name>
<reference evidence="10" key="1">
    <citation type="submission" date="2021-03" db="EMBL/GenBank/DDBJ databases">
        <title>Acanthopleuribacteraceae sp. M133.</title>
        <authorList>
            <person name="Wang G."/>
        </authorList>
    </citation>
    <scope>NUCLEOTIDE SEQUENCE</scope>
    <source>
        <strain evidence="10">M133</strain>
    </source>
</reference>
<evidence type="ECO:0000256" key="2">
    <source>
        <dbReference type="ARBA" id="ARBA00022448"/>
    </source>
</evidence>
<comment type="similarity">
    <text evidence="9">Belongs to the SecE/SEC61-gamma family.</text>
</comment>
<dbReference type="PANTHER" id="PTHR33910">
    <property type="entry name" value="PROTEIN TRANSLOCASE SUBUNIT SECE"/>
    <property type="match status" value="1"/>
</dbReference>
<dbReference type="Gene3D" id="1.20.5.1030">
    <property type="entry name" value="Preprotein translocase secy subunit"/>
    <property type="match status" value="1"/>
</dbReference>
<feature type="transmembrane region" description="Helical" evidence="9">
    <location>
        <begin position="31"/>
        <end position="55"/>
    </location>
</feature>
<evidence type="ECO:0000313" key="11">
    <source>
        <dbReference type="Proteomes" id="UP000663929"/>
    </source>
</evidence>
<keyword evidence="8 9" id="KW-0472">Membrane</keyword>
<dbReference type="GO" id="GO:0008320">
    <property type="term" value="F:protein transmembrane transporter activity"/>
    <property type="evidence" value="ECO:0007669"/>
    <property type="project" value="UniProtKB-UniRule"/>
</dbReference>
<evidence type="ECO:0000256" key="3">
    <source>
        <dbReference type="ARBA" id="ARBA00022475"/>
    </source>
</evidence>
<dbReference type="GO" id="GO:0009306">
    <property type="term" value="P:protein secretion"/>
    <property type="evidence" value="ECO:0007669"/>
    <property type="project" value="UniProtKB-UniRule"/>
</dbReference>
<dbReference type="GO" id="GO:0043952">
    <property type="term" value="P:protein transport by the Sec complex"/>
    <property type="evidence" value="ECO:0007669"/>
    <property type="project" value="UniProtKB-UniRule"/>
</dbReference>
<dbReference type="RefSeq" id="WP_237383030.1">
    <property type="nucleotide sequence ID" value="NZ_CP071793.1"/>
</dbReference>
<dbReference type="GO" id="GO:0006605">
    <property type="term" value="P:protein targeting"/>
    <property type="evidence" value="ECO:0007669"/>
    <property type="project" value="UniProtKB-UniRule"/>
</dbReference>
<dbReference type="PANTHER" id="PTHR33910:SF1">
    <property type="entry name" value="PROTEIN TRANSLOCASE SUBUNIT SECE"/>
    <property type="match status" value="1"/>
</dbReference>
<proteinExistence type="inferred from homology"/>
<dbReference type="GO" id="GO:0005886">
    <property type="term" value="C:plasma membrane"/>
    <property type="evidence" value="ECO:0007669"/>
    <property type="project" value="UniProtKB-SubCell"/>
</dbReference>
<dbReference type="Pfam" id="PF00584">
    <property type="entry name" value="SecE"/>
    <property type="match status" value="1"/>
</dbReference>
<gene>
    <name evidence="9 10" type="primary">secE</name>
    <name evidence="10" type="ORF">J3U87_10685</name>
</gene>
<dbReference type="KEGG" id="scor:J3U87_10685"/>
<keyword evidence="3 9" id="KW-1003">Cell membrane</keyword>
<evidence type="ECO:0000313" key="10">
    <source>
        <dbReference type="EMBL" id="QTD52931.1"/>
    </source>
</evidence>
<dbReference type="InterPro" id="IPR001901">
    <property type="entry name" value="Translocase_SecE/Sec61-g"/>
</dbReference>
<organism evidence="10 11">
    <name type="scientific">Sulfidibacter corallicola</name>
    <dbReference type="NCBI Taxonomy" id="2818388"/>
    <lineage>
        <taxon>Bacteria</taxon>
        <taxon>Pseudomonadati</taxon>
        <taxon>Acidobacteriota</taxon>
        <taxon>Holophagae</taxon>
        <taxon>Acanthopleuribacterales</taxon>
        <taxon>Acanthopleuribacteraceae</taxon>
        <taxon>Sulfidibacter</taxon>
    </lineage>
</organism>
<dbReference type="InterPro" id="IPR038379">
    <property type="entry name" value="SecE_sf"/>
</dbReference>
<keyword evidence="6 9" id="KW-1133">Transmembrane helix</keyword>
<evidence type="ECO:0000256" key="7">
    <source>
        <dbReference type="ARBA" id="ARBA00023010"/>
    </source>
</evidence>
<dbReference type="Proteomes" id="UP000663929">
    <property type="component" value="Chromosome"/>
</dbReference>
<keyword evidence="5 9" id="KW-0653">Protein transport</keyword>
<comment type="subunit">
    <text evidence="9">Component of the Sec protein translocase complex. Heterotrimer consisting of SecY, SecE and SecG subunits. The heterotrimers can form oligomers, although 1 heterotrimer is thought to be able to translocate proteins. Interacts with the ribosome. Interacts with SecDF, and other proteins may be involved. Interacts with SecA.</text>
</comment>
<evidence type="ECO:0000256" key="5">
    <source>
        <dbReference type="ARBA" id="ARBA00022927"/>
    </source>
</evidence>
<keyword evidence="4 9" id="KW-0812">Transmembrane</keyword>
<accession>A0A8A4TUY5</accession>
<dbReference type="GO" id="GO:0065002">
    <property type="term" value="P:intracellular protein transmembrane transport"/>
    <property type="evidence" value="ECO:0007669"/>
    <property type="project" value="UniProtKB-UniRule"/>
</dbReference>
<dbReference type="NCBIfam" id="TIGR00964">
    <property type="entry name" value="secE_bact"/>
    <property type="match status" value="1"/>
</dbReference>
<dbReference type="AlphaFoldDB" id="A0A8A4TUY5"/>
<dbReference type="HAMAP" id="MF_00422">
    <property type="entry name" value="SecE"/>
    <property type="match status" value="1"/>
</dbReference>
<protein>
    <recommendedName>
        <fullName evidence="9">Protein translocase subunit SecE</fullName>
    </recommendedName>
</protein>
<keyword evidence="2 9" id="KW-0813">Transport</keyword>
<dbReference type="EMBL" id="CP071793">
    <property type="protein sequence ID" value="QTD52931.1"/>
    <property type="molecule type" value="Genomic_DNA"/>
</dbReference>
<evidence type="ECO:0000256" key="8">
    <source>
        <dbReference type="ARBA" id="ARBA00023136"/>
    </source>
</evidence>